<dbReference type="AlphaFoldDB" id="A0A444YZ42"/>
<dbReference type="Proteomes" id="UP000289738">
    <property type="component" value="Chromosome B05"/>
</dbReference>
<evidence type="ECO:0000256" key="3">
    <source>
        <dbReference type="SAM" id="MobiDB-lite"/>
    </source>
</evidence>
<name>A0A444YZ42_ARAHY</name>
<evidence type="ECO:0000313" key="5">
    <source>
        <dbReference type="Proteomes" id="UP000289738"/>
    </source>
</evidence>
<evidence type="ECO:0000256" key="2">
    <source>
        <dbReference type="ARBA" id="ARBA00023306"/>
    </source>
</evidence>
<dbReference type="GO" id="GO:0004860">
    <property type="term" value="F:protein kinase inhibitor activity"/>
    <property type="evidence" value="ECO:0007669"/>
    <property type="project" value="UniProtKB-KW"/>
</dbReference>
<keyword evidence="5" id="KW-1185">Reference proteome</keyword>
<keyword evidence="2" id="KW-0131">Cell cycle</keyword>
<dbReference type="EMBL" id="SDMP01000015">
    <property type="protein sequence ID" value="RYR07178.1"/>
    <property type="molecule type" value="Genomic_DNA"/>
</dbReference>
<dbReference type="STRING" id="3818.A0A444YZ42"/>
<feature type="region of interest" description="Disordered" evidence="3">
    <location>
        <begin position="28"/>
        <end position="84"/>
    </location>
</feature>
<dbReference type="PANTHER" id="PTHR33142">
    <property type="entry name" value="CYCLIN-DEPENDENT PROTEIN KINASE INHIBITOR SMR13"/>
    <property type="match status" value="1"/>
</dbReference>
<gene>
    <name evidence="4" type="ORF">Ahy_B05g074495</name>
</gene>
<comment type="caution">
    <text evidence="4">The sequence shown here is derived from an EMBL/GenBank/DDBJ whole genome shotgun (WGS) entry which is preliminary data.</text>
</comment>
<keyword evidence="1" id="KW-0649">Protein kinase inhibitor</keyword>
<accession>A0A444YZ42</accession>
<organism evidence="4 5">
    <name type="scientific">Arachis hypogaea</name>
    <name type="common">Peanut</name>
    <dbReference type="NCBI Taxonomy" id="3818"/>
    <lineage>
        <taxon>Eukaryota</taxon>
        <taxon>Viridiplantae</taxon>
        <taxon>Streptophyta</taxon>
        <taxon>Embryophyta</taxon>
        <taxon>Tracheophyta</taxon>
        <taxon>Spermatophyta</taxon>
        <taxon>Magnoliopsida</taxon>
        <taxon>eudicotyledons</taxon>
        <taxon>Gunneridae</taxon>
        <taxon>Pentapetalae</taxon>
        <taxon>rosids</taxon>
        <taxon>fabids</taxon>
        <taxon>Fabales</taxon>
        <taxon>Fabaceae</taxon>
        <taxon>Papilionoideae</taxon>
        <taxon>50 kb inversion clade</taxon>
        <taxon>dalbergioids sensu lato</taxon>
        <taxon>Dalbergieae</taxon>
        <taxon>Pterocarpus clade</taxon>
        <taxon>Arachis</taxon>
    </lineage>
</organism>
<evidence type="ECO:0000313" key="4">
    <source>
        <dbReference type="EMBL" id="RYR07178.1"/>
    </source>
</evidence>
<sequence length="101" mass="11921">MKFWRQKFAFSLAARFSVRSLKPINTKVKERHQEEEEEVEFEFSTTPTAKESRIPKKLAPPPPPRKRRPSRCHNSSFNGVREFFNPPDLETVFKCKVEKAK</sequence>
<proteinExistence type="predicted"/>
<protein>
    <submittedName>
        <fullName evidence="4">Uncharacterized protein</fullName>
    </submittedName>
</protein>
<evidence type="ECO:0000256" key="1">
    <source>
        <dbReference type="ARBA" id="ARBA00023013"/>
    </source>
</evidence>
<dbReference type="InterPro" id="IPR040389">
    <property type="entry name" value="SMR"/>
</dbReference>
<reference evidence="4 5" key="1">
    <citation type="submission" date="2019-01" db="EMBL/GenBank/DDBJ databases">
        <title>Sequencing of cultivated peanut Arachis hypogaea provides insights into genome evolution and oil improvement.</title>
        <authorList>
            <person name="Chen X."/>
        </authorList>
    </citation>
    <scope>NUCLEOTIDE SEQUENCE [LARGE SCALE GENOMIC DNA]</scope>
    <source>
        <strain evidence="5">cv. Fuhuasheng</strain>
        <tissue evidence="4">Leaves</tissue>
    </source>
</reference>
<dbReference type="PANTHER" id="PTHR33142:SF40">
    <property type="entry name" value="CYCLIN-DEPENDENT PROTEIN KINASE INHIBITOR SMR6"/>
    <property type="match status" value="1"/>
</dbReference>
<dbReference type="GO" id="GO:0032875">
    <property type="term" value="P:regulation of DNA endoreduplication"/>
    <property type="evidence" value="ECO:0007669"/>
    <property type="project" value="InterPro"/>
</dbReference>